<dbReference type="HAMAP" id="MF_01894">
    <property type="entry name" value="Smc_prok"/>
    <property type="match status" value="1"/>
</dbReference>
<keyword evidence="1" id="KW-0963">Cytoplasm</keyword>
<dbReference type="GO" id="GO:0007062">
    <property type="term" value="P:sister chromatid cohesion"/>
    <property type="evidence" value="ECO:0007669"/>
    <property type="project" value="InterPro"/>
</dbReference>
<feature type="coiled-coil region" evidence="6">
    <location>
        <begin position="980"/>
        <end position="1014"/>
    </location>
</feature>
<dbReference type="GO" id="GO:0016887">
    <property type="term" value="F:ATP hydrolysis activity"/>
    <property type="evidence" value="ECO:0007669"/>
    <property type="project" value="InterPro"/>
</dbReference>
<feature type="coiled-coil region" evidence="6">
    <location>
        <begin position="666"/>
        <end position="721"/>
    </location>
</feature>
<dbReference type="PANTHER" id="PTHR43977">
    <property type="entry name" value="STRUCTURAL MAINTENANCE OF CHROMOSOMES PROTEIN 3"/>
    <property type="match status" value="1"/>
</dbReference>
<dbReference type="Pfam" id="PF06470">
    <property type="entry name" value="SMC_hinge"/>
    <property type="match status" value="1"/>
</dbReference>
<sequence>MYISKLKLQGFKSFLNKTDLNFGEGVTAVVGPNGCGKSNIVDAIRWVLGEQKISILRSNKMEDVIFNGTKNRKPLSFCEASLLIHNSREILPIEYNDVEISRRLYRSGESEFYINKNLCRLKDIQNLFVDTGMSSNAYSVIELKMVDSILSHNANDRRKMFEEAAGINNYKQQRQAALRKITATRVDMERVNDIIVEVNNSIKNLRLQVKRFERFDKLNKDLKKLNIEVAQVEIQHLAIKLAPLQDKLNQIKGKQSNLSGQMNLDETLTEQVQTHFEDKKAKLNKCQLEISNLENTLSVLNSNLLVWSEKILGNENQKNHFTDELQNNEDSLNISIKKLEELNSKKENLLPEIKKRKIEFNKHERQYNKVKDNYENILRHQENFKKQTESEYLKIREEEGVLERLKNTISELYQTKEIHSEKIAENYQKIENCKADSNLARANVESQEKKIKNITNELESQKTKQSLLEDDILSLKEKKNILLSNISTLNSQKEFYANVIENHEGRPSGIKHILNDREKYPFVLGVLSDIIEVDDPYQLAVETALGEYGNFLVVDSEENAQLLITETNKRLSIFVLEHLPEIKPIKLKSPVELLLSKINCEPKLQKLITLLLCDVGIIPTDKTNSHFINSNSLNWVDASGNYFHRGYIIKSPGKEPESVIGRKQKLEQLQNDTLSAENSLNKLKKKLENTVKNADDIHNVLHAKSSELDFAIQKLNDFEQKLQQQDYISIQYQESISELKENQKKTDSQITDYNIRLKTVKDSIHNVRIEHEKSSKEYESFQAKIAEDRFIRRTQQQNVQDSRIKLLEIKKEKEGLDYRIETFASQEKEIRQRIKKYNSEMSRINIENKKLQSSLVEGKEKVLELSNDLELSSREKDELEQAYNKAYDELQRLQSGIRERQKQKDEFLNTIREYEITIAEGNNEIKHHRSRIKERFNEELSDDNINLKEYDLSSRKAEIENIQRSLDRIGPVNLAVAEEYERESERYTFLSEQYSDLEESEKIINETIEKLNCEAETKFMDTFTAIQENFTKTYSSFFNGGQGHLRLVGEDEPLEAEIEIIAQPPGKKTQTLRMLSAGEKALTAIALLFAIYLVKPSPFCILDEVDAPLDDTNIRKFTQVLREFSNKTQFIVVTHNKLTMEKADFIYGVTQVEEGISKIVSVKFGNEKIEAFA</sequence>
<dbReference type="SUPFAM" id="SSF75553">
    <property type="entry name" value="Smc hinge domain"/>
    <property type="match status" value="1"/>
</dbReference>
<organism evidence="8">
    <name type="scientific">marine metagenome</name>
    <dbReference type="NCBI Taxonomy" id="408172"/>
    <lineage>
        <taxon>unclassified sequences</taxon>
        <taxon>metagenomes</taxon>
        <taxon>ecological metagenomes</taxon>
    </lineage>
</organism>
<keyword evidence="3" id="KW-0067">ATP-binding</keyword>
<dbReference type="SMART" id="SM00968">
    <property type="entry name" value="SMC_hinge"/>
    <property type="match status" value="1"/>
</dbReference>
<dbReference type="Gene3D" id="6.10.140.1720">
    <property type="match status" value="1"/>
</dbReference>
<evidence type="ECO:0000256" key="3">
    <source>
        <dbReference type="ARBA" id="ARBA00022840"/>
    </source>
</evidence>
<accession>A0A381NPJ4</accession>
<evidence type="ECO:0000256" key="5">
    <source>
        <dbReference type="ARBA" id="ARBA00023125"/>
    </source>
</evidence>
<keyword evidence="4 6" id="KW-0175">Coiled coil</keyword>
<feature type="domain" description="SMC hinge" evidence="7">
    <location>
        <begin position="521"/>
        <end position="628"/>
    </location>
</feature>
<dbReference type="Gene3D" id="3.30.70.1620">
    <property type="match status" value="1"/>
</dbReference>
<feature type="coiled-coil region" evidence="6">
    <location>
        <begin position="820"/>
        <end position="931"/>
    </location>
</feature>
<dbReference type="InterPro" id="IPR003395">
    <property type="entry name" value="RecF/RecN/SMC_N"/>
</dbReference>
<dbReference type="InterPro" id="IPR010935">
    <property type="entry name" value="SMC_hinge"/>
</dbReference>
<dbReference type="PIRSF" id="PIRSF005719">
    <property type="entry name" value="SMC"/>
    <property type="match status" value="1"/>
</dbReference>
<dbReference type="GO" id="GO:0005694">
    <property type="term" value="C:chromosome"/>
    <property type="evidence" value="ECO:0007669"/>
    <property type="project" value="InterPro"/>
</dbReference>
<feature type="coiled-coil region" evidence="6">
    <location>
        <begin position="276"/>
        <end position="471"/>
    </location>
</feature>
<keyword evidence="5" id="KW-0238">DNA-binding</keyword>
<dbReference type="GO" id="GO:0005524">
    <property type="term" value="F:ATP binding"/>
    <property type="evidence" value="ECO:0007669"/>
    <property type="project" value="UniProtKB-KW"/>
</dbReference>
<evidence type="ECO:0000256" key="4">
    <source>
        <dbReference type="ARBA" id="ARBA00023054"/>
    </source>
</evidence>
<proteinExistence type="inferred from homology"/>
<dbReference type="InterPro" id="IPR024704">
    <property type="entry name" value="SMC"/>
</dbReference>
<dbReference type="Gene3D" id="1.20.1060.20">
    <property type="match status" value="1"/>
</dbReference>
<dbReference type="NCBIfam" id="TIGR02168">
    <property type="entry name" value="SMC_prok_B"/>
    <property type="match status" value="1"/>
</dbReference>
<name>A0A381NPJ4_9ZZZZ</name>
<dbReference type="SUPFAM" id="SSF52540">
    <property type="entry name" value="P-loop containing nucleoside triphosphate hydrolases"/>
    <property type="match status" value="2"/>
</dbReference>
<dbReference type="GO" id="GO:0030261">
    <property type="term" value="P:chromosome condensation"/>
    <property type="evidence" value="ECO:0007669"/>
    <property type="project" value="InterPro"/>
</dbReference>
<evidence type="ECO:0000259" key="7">
    <source>
        <dbReference type="SMART" id="SM00968"/>
    </source>
</evidence>
<dbReference type="CDD" id="cd03278">
    <property type="entry name" value="ABC_SMC_barmotin"/>
    <property type="match status" value="1"/>
</dbReference>
<dbReference type="InterPro" id="IPR036277">
    <property type="entry name" value="SMC_hinge_sf"/>
</dbReference>
<keyword evidence="2" id="KW-0547">Nucleotide-binding</keyword>
<evidence type="ECO:0000256" key="1">
    <source>
        <dbReference type="ARBA" id="ARBA00022490"/>
    </source>
</evidence>
<protein>
    <recommendedName>
        <fullName evidence="7">SMC hinge domain-containing protein</fullName>
    </recommendedName>
</protein>
<dbReference type="AlphaFoldDB" id="A0A381NPJ4"/>
<dbReference type="Gene3D" id="3.40.50.300">
    <property type="entry name" value="P-loop containing nucleotide triphosphate hydrolases"/>
    <property type="match status" value="2"/>
</dbReference>
<gene>
    <name evidence="8" type="ORF">METZ01_LOCUS8622</name>
</gene>
<evidence type="ECO:0000313" key="8">
    <source>
        <dbReference type="EMBL" id="SUZ55768.1"/>
    </source>
</evidence>
<dbReference type="GO" id="GO:0003677">
    <property type="term" value="F:DNA binding"/>
    <property type="evidence" value="ECO:0007669"/>
    <property type="project" value="UniProtKB-KW"/>
</dbReference>
<dbReference type="InterPro" id="IPR027417">
    <property type="entry name" value="P-loop_NTPase"/>
</dbReference>
<evidence type="ECO:0000256" key="2">
    <source>
        <dbReference type="ARBA" id="ARBA00022741"/>
    </source>
</evidence>
<dbReference type="Pfam" id="PF02463">
    <property type="entry name" value="SMC_N"/>
    <property type="match status" value="2"/>
</dbReference>
<evidence type="ECO:0000256" key="6">
    <source>
        <dbReference type="SAM" id="Coils"/>
    </source>
</evidence>
<dbReference type="EMBL" id="UINC01000460">
    <property type="protein sequence ID" value="SUZ55768.1"/>
    <property type="molecule type" value="Genomic_DNA"/>
</dbReference>
<dbReference type="InterPro" id="IPR011890">
    <property type="entry name" value="SMC_prok"/>
</dbReference>
<reference evidence="8" key="1">
    <citation type="submission" date="2018-05" db="EMBL/GenBank/DDBJ databases">
        <authorList>
            <person name="Lanie J.A."/>
            <person name="Ng W.-L."/>
            <person name="Kazmierczak K.M."/>
            <person name="Andrzejewski T.M."/>
            <person name="Davidsen T.M."/>
            <person name="Wayne K.J."/>
            <person name="Tettelin H."/>
            <person name="Glass J.I."/>
            <person name="Rusch D."/>
            <person name="Podicherti R."/>
            <person name="Tsui H.-C.T."/>
            <person name="Winkler M.E."/>
        </authorList>
    </citation>
    <scope>NUCLEOTIDE SEQUENCE</scope>
</reference>
<feature type="coiled-coil region" evidence="6">
    <location>
        <begin position="188"/>
        <end position="235"/>
    </location>
</feature>